<evidence type="ECO:0008006" key="4">
    <source>
        <dbReference type="Google" id="ProtNLM"/>
    </source>
</evidence>
<evidence type="ECO:0000256" key="1">
    <source>
        <dbReference type="SAM" id="SignalP"/>
    </source>
</evidence>
<gene>
    <name evidence="2" type="ORF">I7I51_05050</name>
</gene>
<dbReference type="VEuPathDB" id="FungiDB:I7I51_05050"/>
<reference evidence="2" key="1">
    <citation type="submission" date="2021-01" db="EMBL/GenBank/DDBJ databases">
        <title>Chromosome-level genome assembly of a human fungal pathogen reveals clustering of transcriptionally co-regulated genes.</title>
        <authorList>
            <person name="Voorhies M."/>
            <person name="Cohen S."/>
            <person name="Shea T.P."/>
            <person name="Petrus S."/>
            <person name="Munoz J.F."/>
            <person name="Poplawski S."/>
            <person name="Goldman W.E."/>
            <person name="Michael T."/>
            <person name="Cuomo C.A."/>
            <person name="Sil A."/>
            <person name="Beyhan S."/>
        </authorList>
    </citation>
    <scope>NUCLEOTIDE SEQUENCE</scope>
    <source>
        <strain evidence="2">WU24</strain>
    </source>
</reference>
<name>A0A8A1M677_AJECA</name>
<dbReference type="AlphaFoldDB" id="A0A8A1M677"/>
<organism evidence="2 3">
    <name type="scientific">Ajellomyces capsulatus</name>
    <name type="common">Darling's disease fungus</name>
    <name type="synonym">Histoplasma capsulatum</name>
    <dbReference type="NCBI Taxonomy" id="5037"/>
    <lineage>
        <taxon>Eukaryota</taxon>
        <taxon>Fungi</taxon>
        <taxon>Dikarya</taxon>
        <taxon>Ascomycota</taxon>
        <taxon>Pezizomycotina</taxon>
        <taxon>Eurotiomycetes</taxon>
        <taxon>Eurotiomycetidae</taxon>
        <taxon>Onygenales</taxon>
        <taxon>Ajellomycetaceae</taxon>
        <taxon>Histoplasma</taxon>
    </lineage>
</organism>
<accession>A0A8A1M677</accession>
<dbReference type="Proteomes" id="UP000663671">
    <property type="component" value="Chromosome 4"/>
</dbReference>
<dbReference type="EMBL" id="CP069110">
    <property type="protein sequence ID" value="QSS60253.1"/>
    <property type="molecule type" value="Genomic_DNA"/>
</dbReference>
<feature type="signal peptide" evidence="1">
    <location>
        <begin position="1"/>
        <end position="24"/>
    </location>
</feature>
<sequence length="100" mass="11290">MVPRLARSDHRVLILFSIARVLLGRLCELPKQEREAPPWVVADENSGLGNPKADRERLLYNAYVSIPYINKNRIYGGESGEPASYGIHTEYAECHAECHP</sequence>
<evidence type="ECO:0000313" key="3">
    <source>
        <dbReference type="Proteomes" id="UP000663671"/>
    </source>
</evidence>
<keyword evidence="1" id="KW-0732">Signal</keyword>
<feature type="chain" id="PRO_5034098930" description="Secreted protein" evidence="1">
    <location>
        <begin position="25"/>
        <end position="100"/>
    </location>
</feature>
<proteinExistence type="predicted"/>
<evidence type="ECO:0000313" key="2">
    <source>
        <dbReference type="EMBL" id="QSS60253.1"/>
    </source>
</evidence>
<protein>
    <recommendedName>
        <fullName evidence="4">Secreted protein</fullName>
    </recommendedName>
</protein>